<organism evidence="1 2">
    <name type="scientific">Pistacia integerrima</name>
    <dbReference type="NCBI Taxonomy" id="434235"/>
    <lineage>
        <taxon>Eukaryota</taxon>
        <taxon>Viridiplantae</taxon>
        <taxon>Streptophyta</taxon>
        <taxon>Embryophyta</taxon>
        <taxon>Tracheophyta</taxon>
        <taxon>Spermatophyta</taxon>
        <taxon>Magnoliopsida</taxon>
        <taxon>eudicotyledons</taxon>
        <taxon>Gunneridae</taxon>
        <taxon>Pentapetalae</taxon>
        <taxon>rosids</taxon>
        <taxon>malvids</taxon>
        <taxon>Sapindales</taxon>
        <taxon>Anacardiaceae</taxon>
        <taxon>Pistacia</taxon>
    </lineage>
</organism>
<proteinExistence type="predicted"/>
<comment type="caution">
    <text evidence="1">The sequence shown here is derived from an EMBL/GenBank/DDBJ whole genome shotgun (WGS) entry which is preliminary data.</text>
</comment>
<dbReference type="EMBL" id="CM047736">
    <property type="protein sequence ID" value="KAJ0054559.1"/>
    <property type="molecule type" value="Genomic_DNA"/>
</dbReference>
<reference evidence="2" key="1">
    <citation type="journal article" date="2023" name="G3 (Bethesda)">
        <title>Genome assembly and association tests identify interacting loci associated with vigor, precocity, and sex in interspecific pistachio rootstocks.</title>
        <authorList>
            <person name="Palmer W."/>
            <person name="Jacygrad E."/>
            <person name="Sagayaradj S."/>
            <person name="Cavanaugh K."/>
            <person name="Han R."/>
            <person name="Bertier L."/>
            <person name="Beede B."/>
            <person name="Kafkas S."/>
            <person name="Golino D."/>
            <person name="Preece J."/>
            <person name="Michelmore R."/>
        </authorList>
    </citation>
    <scope>NUCLEOTIDE SEQUENCE [LARGE SCALE GENOMIC DNA]</scope>
</reference>
<evidence type="ECO:0000313" key="1">
    <source>
        <dbReference type="EMBL" id="KAJ0054559.1"/>
    </source>
</evidence>
<name>A0ACC0ZRT3_9ROSI</name>
<protein>
    <submittedName>
        <fullName evidence="1">Uncharacterized protein</fullName>
    </submittedName>
</protein>
<keyword evidence="2" id="KW-1185">Reference proteome</keyword>
<accession>A0ACC0ZRT3</accession>
<evidence type="ECO:0000313" key="2">
    <source>
        <dbReference type="Proteomes" id="UP001163603"/>
    </source>
</evidence>
<sequence length="415" mass="45455">MENGAKSWAFRGTQKLSAKQSKDPKQKVTIREALDKLMGNLNEDDDRSVIPLGHGDPSAFPCFRTSPVAEDAIVDAVRSSKFNCYSPAAGIPPARRAIAEYLSRDLPYKLSPDDVSVTLGCTQAIEIIITALARPGANILVPRPGYPLYEARAAFSNLEVRHFDLIPEKGWEVDLDSVEALTDDNTVAMVIISPGNPCGNTAETARKLGIIVIADEVYSHLVFGNKQFVPMGEFGSIVPVLTVGSISKRWIVPGWRLGWIATNDPCGLLKQTGILDSIKKYLNISSDPATFIQGAIPKILENTTEEFFSNIINTMKEDADICYSKIKEIPGIACPQKPEGAMSAMVKLNLSLLEGINDDMDFCAKLAKEESVIVLPGIAVGMKNWIRITFAIEPVFLAEGLDRIKSFYERHAKKL</sequence>
<gene>
    <name evidence="1" type="ORF">Pint_02307</name>
</gene>
<dbReference type="Proteomes" id="UP001163603">
    <property type="component" value="Chromosome 1"/>
</dbReference>